<dbReference type="Pfam" id="PF01551">
    <property type="entry name" value="Peptidase_M23"/>
    <property type="match status" value="1"/>
</dbReference>
<keyword evidence="1" id="KW-0812">Transmembrane</keyword>
<name>A0A1H8BHK0_9FIRM</name>
<reference evidence="4 5" key="1">
    <citation type="submission" date="2016-10" db="EMBL/GenBank/DDBJ databases">
        <authorList>
            <person name="de Groot N.N."/>
        </authorList>
    </citation>
    <scope>NUCLEOTIDE SEQUENCE [LARGE SCALE GENOMIC DNA]</scope>
    <source>
        <strain evidence="4 5">CGMCC 1.5070</strain>
    </source>
</reference>
<dbReference type="CDD" id="cd07341">
    <property type="entry name" value="M56_BlaR1_MecR1_like"/>
    <property type="match status" value="1"/>
</dbReference>
<feature type="transmembrane region" description="Helical" evidence="1">
    <location>
        <begin position="99"/>
        <end position="119"/>
    </location>
</feature>
<dbReference type="InterPro" id="IPR011055">
    <property type="entry name" value="Dup_hybrid_motif"/>
</dbReference>
<dbReference type="PANTHER" id="PTHR21666:SF291">
    <property type="entry name" value="STAGE II SPORULATION PROTEIN Q"/>
    <property type="match status" value="1"/>
</dbReference>
<feature type="transmembrane region" description="Helical" evidence="1">
    <location>
        <begin position="301"/>
        <end position="324"/>
    </location>
</feature>
<dbReference type="Proteomes" id="UP000199158">
    <property type="component" value="Unassembled WGS sequence"/>
</dbReference>
<sequence>MLNFFYRTILPLTMAGSATMLVLLVLTPLVKQVWNSTWQYYARLIPLVVFIVPFHVLPFQQRPHEMPADAHVHITAVNQLFEAVVQPPLPTPSNTVTPLHVVAGVWAVGALLFAMYKLFVWARFYQSVRHCSATVTDSTLTQQLDWCKGNLHIKRNVGVRVCEQVGSPMLMGIFQPAIILPNPKICKQECELIFLHELTHCKRRDLVYKLAALFVNALHWFNPLMYLLSRQINELCELSCDETLVQYMDKEQRRAYGFAILNQMNGKRWRVPDVVSGFIGGKKLMKRRLHLIMSVQKTKKLLLFVGICAVIGLSTVGVFTASAFNPKTPKPQQMAMSNEATDYGSSEILLEPEQEFEDSAEDLATVIDDSKYLGEPKISLIKPVTDGWVSASFWSYEKHMGTDYTAPEGTDILAAASGTVAFAKDTEYGYGKHIILDHGDGITTLYAHCKELLVEPGDVVQQGDVIAVVGKTGTATGYHCHFEVRVNGKYADGEKWIEA</sequence>
<feature type="transmembrane region" description="Helical" evidence="1">
    <location>
        <begin position="6"/>
        <end position="26"/>
    </location>
</feature>
<evidence type="ECO:0000256" key="1">
    <source>
        <dbReference type="SAM" id="Phobius"/>
    </source>
</evidence>
<dbReference type="GO" id="GO:0004222">
    <property type="term" value="F:metalloendopeptidase activity"/>
    <property type="evidence" value="ECO:0007669"/>
    <property type="project" value="TreeGrafter"/>
</dbReference>
<evidence type="ECO:0000313" key="5">
    <source>
        <dbReference type="Proteomes" id="UP000199158"/>
    </source>
</evidence>
<gene>
    <name evidence="4" type="ORF">SAMN05216180_1917</name>
</gene>
<protein>
    <submittedName>
        <fullName evidence="4">Signal transducer regulating beta-lactamase production, contains metallopeptidase domain</fullName>
    </submittedName>
</protein>
<dbReference type="InterPro" id="IPR008756">
    <property type="entry name" value="Peptidase_M56"/>
</dbReference>
<evidence type="ECO:0000259" key="2">
    <source>
        <dbReference type="Pfam" id="PF01551"/>
    </source>
</evidence>
<dbReference type="Gene3D" id="2.70.70.10">
    <property type="entry name" value="Glucose Permease (Domain IIA)"/>
    <property type="match status" value="1"/>
</dbReference>
<dbReference type="EMBL" id="FOCG01000001">
    <property type="protein sequence ID" value="SEM82430.1"/>
    <property type="molecule type" value="Genomic_DNA"/>
</dbReference>
<feature type="domain" description="Peptidase M56" evidence="3">
    <location>
        <begin position="10"/>
        <end position="292"/>
    </location>
</feature>
<dbReference type="Pfam" id="PF05569">
    <property type="entry name" value="Peptidase_M56"/>
    <property type="match status" value="1"/>
</dbReference>
<feature type="transmembrane region" description="Helical" evidence="1">
    <location>
        <begin position="38"/>
        <end position="57"/>
    </location>
</feature>
<proteinExistence type="predicted"/>
<keyword evidence="1" id="KW-0472">Membrane</keyword>
<keyword evidence="1" id="KW-1133">Transmembrane helix</keyword>
<dbReference type="InterPro" id="IPR050570">
    <property type="entry name" value="Cell_wall_metabolism_enzyme"/>
</dbReference>
<dbReference type="OrthoDB" id="9770467at2"/>
<evidence type="ECO:0000259" key="3">
    <source>
        <dbReference type="Pfam" id="PF05569"/>
    </source>
</evidence>
<accession>A0A1H8BHK0</accession>
<dbReference type="InterPro" id="IPR016047">
    <property type="entry name" value="M23ase_b-sheet_dom"/>
</dbReference>
<dbReference type="PANTHER" id="PTHR21666">
    <property type="entry name" value="PEPTIDASE-RELATED"/>
    <property type="match status" value="1"/>
</dbReference>
<dbReference type="RefSeq" id="WP_092753932.1">
    <property type="nucleotide sequence ID" value="NZ_FOCG01000001.1"/>
</dbReference>
<organism evidence="4 5">
    <name type="scientific">Hydrogenoanaerobacterium saccharovorans</name>
    <dbReference type="NCBI Taxonomy" id="474960"/>
    <lineage>
        <taxon>Bacteria</taxon>
        <taxon>Bacillati</taxon>
        <taxon>Bacillota</taxon>
        <taxon>Clostridia</taxon>
        <taxon>Eubacteriales</taxon>
        <taxon>Oscillospiraceae</taxon>
        <taxon>Hydrogenoanaerobacterium</taxon>
    </lineage>
</organism>
<dbReference type="CDD" id="cd12797">
    <property type="entry name" value="M23_peptidase"/>
    <property type="match status" value="1"/>
</dbReference>
<feature type="domain" description="M23ase beta-sheet core" evidence="2">
    <location>
        <begin position="398"/>
        <end position="492"/>
    </location>
</feature>
<dbReference type="STRING" id="474960.SAMN05216180_1917"/>
<dbReference type="AlphaFoldDB" id="A0A1H8BHK0"/>
<evidence type="ECO:0000313" key="4">
    <source>
        <dbReference type="EMBL" id="SEM82430.1"/>
    </source>
</evidence>
<keyword evidence="5" id="KW-1185">Reference proteome</keyword>
<dbReference type="SUPFAM" id="SSF51261">
    <property type="entry name" value="Duplicated hybrid motif"/>
    <property type="match status" value="1"/>
</dbReference>